<sequence length="270" mass="29616">MLLQRYSSEGGMDLNGSPVKSPSDDSTFHLARTSSSIGETEHSSGESSDTDITEKEHGTEPFGGDGSGDDPKTKKQRRRRTHFTTQQLQELEGTFQQNRYPDMSTREEIALWTNLTEARIRVWFKNRRAKWRKTERSQAEMCKNSCLPQLGVLAQPYEDIYRPYAYTSWNGKTLPPTSLPFYNTMSPHPSQTMFPSPSALSPMSLPPCTGHSALPAMSATPSAGLSSLGGSPLGSAMSSPAGPDASTVPPYGIYRDVTRGLRAAFTASLR</sequence>
<dbReference type="PROSITE" id="PS50071">
    <property type="entry name" value="HOMEOBOX_2"/>
    <property type="match status" value="1"/>
</dbReference>
<keyword evidence="4" id="KW-0805">Transcription regulation</keyword>
<keyword evidence="16" id="KW-1185">Reference proteome</keyword>
<dbReference type="GO" id="GO:0000981">
    <property type="term" value="F:DNA-binding transcription factor activity, RNA polymerase II-specific"/>
    <property type="evidence" value="ECO:0007669"/>
    <property type="project" value="InterPro"/>
</dbReference>
<reference evidence="15" key="1">
    <citation type="submission" date="2021-01" db="EMBL/GenBank/DDBJ databases">
        <title>A chromosome-scale assembly of European eel, Anguilla anguilla.</title>
        <authorList>
            <person name="Henkel C."/>
            <person name="Jong-Raadsen S.A."/>
            <person name="Dufour S."/>
            <person name="Weltzien F.-A."/>
            <person name="Palstra A.P."/>
            <person name="Pelster B."/>
            <person name="Spaink H.P."/>
            <person name="Van Den Thillart G.E."/>
            <person name="Jansen H."/>
            <person name="Zahm M."/>
            <person name="Klopp C."/>
            <person name="Cedric C."/>
            <person name="Louis A."/>
            <person name="Berthelot C."/>
            <person name="Parey E."/>
            <person name="Roest Crollius H."/>
            <person name="Montfort J."/>
            <person name="Robinson-Rechavi M."/>
            <person name="Bucao C."/>
            <person name="Bouchez O."/>
            <person name="Gislard M."/>
            <person name="Lluch J."/>
            <person name="Milhes M."/>
            <person name="Lampietro C."/>
            <person name="Lopez Roques C."/>
            <person name="Donnadieu C."/>
            <person name="Braasch I."/>
            <person name="Desvignes T."/>
            <person name="Postlethwait J."/>
            <person name="Bobe J."/>
            <person name="Guiguen Y."/>
            <person name="Dirks R."/>
        </authorList>
    </citation>
    <scope>NUCLEOTIDE SEQUENCE</scope>
    <source>
        <strain evidence="15">Tag_6206</strain>
        <tissue evidence="15">Liver</tissue>
    </source>
</reference>
<evidence type="ECO:0000256" key="11">
    <source>
        <dbReference type="PROSITE-ProRule" id="PRU00108"/>
    </source>
</evidence>
<dbReference type="EMBL" id="JAFIRN010000003">
    <property type="protein sequence ID" value="KAG5853004.1"/>
    <property type="molecule type" value="Genomic_DNA"/>
</dbReference>
<evidence type="ECO:0000256" key="13">
    <source>
        <dbReference type="SAM" id="MobiDB-lite"/>
    </source>
</evidence>
<dbReference type="GO" id="GO:0000978">
    <property type="term" value="F:RNA polymerase II cis-regulatory region sequence-specific DNA binding"/>
    <property type="evidence" value="ECO:0007669"/>
    <property type="project" value="TreeGrafter"/>
</dbReference>
<feature type="region of interest" description="Disordered" evidence="13">
    <location>
        <begin position="1"/>
        <end position="84"/>
    </location>
</feature>
<comment type="similarity">
    <text evidence="2 10">Belongs to the paired homeobox family. Bicoid subfamily.</text>
</comment>
<dbReference type="PANTHER" id="PTHR45882:SF1">
    <property type="entry name" value="PITUITARY HOMEOBOX 1"/>
    <property type="match status" value="1"/>
</dbReference>
<dbReference type="FunFam" id="1.10.10.60:FF:000679">
    <property type="entry name" value="Homeobox protein aristaless"/>
    <property type="match status" value="1"/>
</dbReference>
<keyword evidence="8" id="KW-0804">Transcription</keyword>
<dbReference type="GO" id="GO:0009653">
    <property type="term" value="P:anatomical structure morphogenesis"/>
    <property type="evidence" value="ECO:0007669"/>
    <property type="project" value="TreeGrafter"/>
</dbReference>
<dbReference type="InterPro" id="IPR016233">
    <property type="entry name" value="Homeobox_Pitx/unc30"/>
</dbReference>
<dbReference type="Proteomes" id="UP001044222">
    <property type="component" value="Unassembled WGS sequence"/>
</dbReference>
<name>A0A9D3S2J3_ANGAN</name>
<keyword evidence="5 10" id="KW-0238">DNA-binding</keyword>
<evidence type="ECO:0000256" key="6">
    <source>
        <dbReference type="ARBA" id="ARBA00023155"/>
    </source>
</evidence>
<dbReference type="AlphaFoldDB" id="A0A9D3S2J3"/>
<dbReference type="PROSITE" id="PS00027">
    <property type="entry name" value="HOMEOBOX_1"/>
    <property type="match status" value="1"/>
</dbReference>
<evidence type="ECO:0000259" key="14">
    <source>
        <dbReference type="PROSITE" id="PS50071"/>
    </source>
</evidence>
<keyword evidence="6 11" id="KW-0371">Homeobox</keyword>
<evidence type="ECO:0000313" key="15">
    <source>
        <dbReference type="EMBL" id="KAG5853004.1"/>
    </source>
</evidence>
<dbReference type="SMART" id="SM00389">
    <property type="entry name" value="HOX"/>
    <property type="match status" value="1"/>
</dbReference>
<evidence type="ECO:0000256" key="4">
    <source>
        <dbReference type="ARBA" id="ARBA00023015"/>
    </source>
</evidence>
<dbReference type="Gene3D" id="1.10.10.60">
    <property type="entry name" value="Homeodomain-like"/>
    <property type="match status" value="1"/>
</dbReference>
<evidence type="ECO:0000256" key="3">
    <source>
        <dbReference type="ARBA" id="ARBA00022473"/>
    </source>
</evidence>
<proteinExistence type="inferred from homology"/>
<organism evidence="15 16">
    <name type="scientific">Anguilla anguilla</name>
    <name type="common">European freshwater eel</name>
    <name type="synonym">Muraena anguilla</name>
    <dbReference type="NCBI Taxonomy" id="7936"/>
    <lineage>
        <taxon>Eukaryota</taxon>
        <taxon>Metazoa</taxon>
        <taxon>Chordata</taxon>
        <taxon>Craniata</taxon>
        <taxon>Vertebrata</taxon>
        <taxon>Euteleostomi</taxon>
        <taxon>Actinopterygii</taxon>
        <taxon>Neopterygii</taxon>
        <taxon>Teleostei</taxon>
        <taxon>Anguilliformes</taxon>
        <taxon>Anguillidae</taxon>
        <taxon>Anguilla</taxon>
    </lineage>
</organism>
<dbReference type="SUPFAM" id="SSF46689">
    <property type="entry name" value="Homeodomain-like"/>
    <property type="match status" value="1"/>
</dbReference>
<dbReference type="PRINTS" id="PR00024">
    <property type="entry name" value="HOMEOBOX"/>
</dbReference>
<evidence type="ECO:0000256" key="1">
    <source>
        <dbReference type="ARBA" id="ARBA00004123"/>
    </source>
</evidence>
<feature type="region of interest" description="Disordered" evidence="13">
    <location>
        <begin position="224"/>
        <end position="251"/>
    </location>
</feature>
<protein>
    <recommendedName>
        <fullName evidence="10">Homeobox protein</fullName>
    </recommendedName>
</protein>
<evidence type="ECO:0000256" key="9">
    <source>
        <dbReference type="ARBA" id="ARBA00023242"/>
    </source>
</evidence>
<dbReference type="InterPro" id="IPR017970">
    <property type="entry name" value="Homeobox_CS"/>
</dbReference>
<evidence type="ECO:0000256" key="10">
    <source>
        <dbReference type="PIRNR" id="PIRNR000563"/>
    </source>
</evidence>
<comment type="caution">
    <text evidence="15">The sequence shown here is derived from an EMBL/GenBank/DDBJ whole genome shotgun (WGS) entry which is preliminary data.</text>
</comment>
<dbReference type="PIRSF" id="PIRSF000563">
    <property type="entry name" value="Homeobox_protein_Pitx/Unc30"/>
    <property type="match status" value="1"/>
</dbReference>
<accession>A0A9D3S2J3</accession>
<evidence type="ECO:0000256" key="7">
    <source>
        <dbReference type="ARBA" id="ARBA00023159"/>
    </source>
</evidence>
<keyword evidence="9 10" id="KW-0539">Nucleus</keyword>
<gene>
    <name evidence="15" type="ORF">ANANG_G00068530</name>
</gene>
<feature type="compositionally biased region" description="Low complexity" evidence="13">
    <location>
        <begin position="224"/>
        <end position="243"/>
    </location>
</feature>
<comment type="subcellular location">
    <subcellularLocation>
        <location evidence="1 10 11 12">Nucleus</location>
    </subcellularLocation>
</comment>
<keyword evidence="7" id="KW-0010">Activator</keyword>
<evidence type="ECO:0000256" key="8">
    <source>
        <dbReference type="ARBA" id="ARBA00023163"/>
    </source>
</evidence>
<evidence type="ECO:0000256" key="5">
    <source>
        <dbReference type="ARBA" id="ARBA00023125"/>
    </source>
</evidence>
<dbReference type="InterPro" id="IPR020479">
    <property type="entry name" value="HD_metazoa"/>
</dbReference>
<evidence type="ECO:0000313" key="16">
    <source>
        <dbReference type="Proteomes" id="UP001044222"/>
    </source>
</evidence>
<dbReference type="CDD" id="cd00086">
    <property type="entry name" value="homeodomain"/>
    <property type="match status" value="1"/>
</dbReference>
<dbReference type="InterPro" id="IPR009057">
    <property type="entry name" value="Homeodomain-like_sf"/>
</dbReference>
<evidence type="ECO:0000256" key="12">
    <source>
        <dbReference type="RuleBase" id="RU000682"/>
    </source>
</evidence>
<dbReference type="InterPro" id="IPR001356">
    <property type="entry name" value="HD"/>
</dbReference>
<keyword evidence="3 10" id="KW-0217">Developmental protein</keyword>
<evidence type="ECO:0000256" key="2">
    <source>
        <dbReference type="ARBA" id="ARBA00006503"/>
    </source>
</evidence>
<dbReference type="Pfam" id="PF00046">
    <property type="entry name" value="Homeodomain"/>
    <property type="match status" value="1"/>
</dbReference>
<dbReference type="PANTHER" id="PTHR45882">
    <property type="entry name" value="PITUITARY HOMEOBOX HOMOLOG PTX1"/>
    <property type="match status" value="1"/>
</dbReference>
<feature type="domain" description="Homeobox" evidence="14">
    <location>
        <begin position="74"/>
        <end position="134"/>
    </location>
</feature>
<dbReference type="GO" id="GO:0005634">
    <property type="term" value="C:nucleus"/>
    <property type="evidence" value="ECO:0007669"/>
    <property type="project" value="UniProtKB-SubCell"/>
</dbReference>
<feature type="DNA-binding region" description="Homeobox" evidence="11">
    <location>
        <begin position="76"/>
        <end position="135"/>
    </location>
</feature>